<keyword evidence="3" id="KW-1185">Reference proteome</keyword>
<protein>
    <submittedName>
        <fullName evidence="2">Dioxygenase-like protein</fullName>
    </submittedName>
</protein>
<dbReference type="EMBL" id="QAOH01000006">
    <property type="protein sequence ID" value="PTQ72595.1"/>
    <property type="molecule type" value="Genomic_DNA"/>
</dbReference>
<accession>A0A2T5HLY8</accession>
<dbReference type="Pfam" id="PF00775">
    <property type="entry name" value="Dioxygenase_C"/>
    <property type="match status" value="1"/>
</dbReference>
<dbReference type="InterPro" id="IPR006311">
    <property type="entry name" value="TAT_signal"/>
</dbReference>
<reference evidence="2 3" key="1">
    <citation type="submission" date="2018-04" db="EMBL/GenBank/DDBJ databases">
        <title>Genomic Encyclopedia of Archaeal and Bacterial Type Strains, Phase II (KMG-II): from individual species to whole genera.</title>
        <authorList>
            <person name="Goeker M."/>
        </authorList>
    </citation>
    <scope>NUCLEOTIDE SEQUENCE [LARGE SCALE GENOMIC DNA]</scope>
    <source>
        <strain evidence="2 3">DSM 100434</strain>
    </source>
</reference>
<comment type="caution">
    <text evidence="2">The sequence shown here is derived from an EMBL/GenBank/DDBJ whole genome shotgun (WGS) entry which is preliminary data.</text>
</comment>
<dbReference type="PANTHER" id="PTHR34315">
    <property type="match status" value="1"/>
</dbReference>
<dbReference type="InterPro" id="IPR015889">
    <property type="entry name" value="Intradiol_dOase_core"/>
</dbReference>
<dbReference type="PANTHER" id="PTHR34315:SF1">
    <property type="entry name" value="INTRADIOL RING-CLEAVAGE DIOXYGENASES DOMAIN-CONTAINING PROTEIN-RELATED"/>
    <property type="match status" value="1"/>
</dbReference>
<feature type="domain" description="Intradiol ring-cleavage dioxygenases" evidence="1">
    <location>
        <begin position="93"/>
        <end position="168"/>
    </location>
</feature>
<proteinExistence type="predicted"/>
<dbReference type="RefSeq" id="WP_170109262.1">
    <property type="nucleotide sequence ID" value="NZ_QAOH01000006.1"/>
</dbReference>
<dbReference type="SUPFAM" id="SSF49482">
    <property type="entry name" value="Aromatic compound dioxygenase"/>
    <property type="match status" value="1"/>
</dbReference>
<dbReference type="InterPro" id="IPR000627">
    <property type="entry name" value="Intradiol_dOase_C"/>
</dbReference>
<evidence type="ECO:0000313" key="3">
    <source>
        <dbReference type="Proteomes" id="UP000244077"/>
    </source>
</evidence>
<keyword evidence="2" id="KW-0560">Oxidoreductase</keyword>
<dbReference type="GO" id="GO:0016702">
    <property type="term" value="F:oxidoreductase activity, acting on single donors with incorporation of molecular oxygen, incorporation of two atoms of oxygen"/>
    <property type="evidence" value="ECO:0007669"/>
    <property type="project" value="InterPro"/>
</dbReference>
<dbReference type="AlphaFoldDB" id="A0A2T5HLY8"/>
<dbReference type="PROSITE" id="PS51318">
    <property type="entry name" value="TAT"/>
    <property type="match status" value="1"/>
</dbReference>
<evidence type="ECO:0000259" key="1">
    <source>
        <dbReference type="Pfam" id="PF00775"/>
    </source>
</evidence>
<dbReference type="GO" id="GO:0008199">
    <property type="term" value="F:ferric iron binding"/>
    <property type="evidence" value="ECO:0007669"/>
    <property type="project" value="InterPro"/>
</dbReference>
<evidence type="ECO:0000313" key="2">
    <source>
        <dbReference type="EMBL" id="PTQ72595.1"/>
    </source>
</evidence>
<sequence>MTHSHDHSHDHGFKHDLPKLLGRRRFLGVMGGLGLASASGLPAAALECIALPWETQGPYPADGSNSKNGQVVNVLEQEGILRTDITTSFGDYEGEVEGVPLELELTLQDHDGCTPLEGYAIYIWHCDGEGKYSLYDHTEANWLRGLAIADAEGKVKFTTIVPGCYPSRWPHIHFEVF</sequence>
<dbReference type="Gene3D" id="2.60.130.10">
    <property type="entry name" value="Aromatic compound dioxygenase"/>
    <property type="match status" value="1"/>
</dbReference>
<keyword evidence="2" id="KW-0223">Dioxygenase</keyword>
<dbReference type="Proteomes" id="UP000244077">
    <property type="component" value="Unassembled WGS sequence"/>
</dbReference>
<organism evidence="2 3">
    <name type="scientific">Celeribacter persicus</name>
    <dbReference type="NCBI Taxonomy" id="1651082"/>
    <lineage>
        <taxon>Bacteria</taxon>
        <taxon>Pseudomonadati</taxon>
        <taxon>Pseudomonadota</taxon>
        <taxon>Alphaproteobacteria</taxon>
        <taxon>Rhodobacterales</taxon>
        <taxon>Roseobacteraceae</taxon>
        <taxon>Celeribacter</taxon>
    </lineage>
</organism>
<gene>
    <name evidence="2" type="ORF">C8N42_106104</name>
</gene>
<name>A0A2T5HLY8_9RHOB</name>